<evidence type="ECO:0000259" key="11">
    <source>
        <dbReference type="PROSITE" id="PS50109"/>
    </source>
</evidence>
<evidence type="ECO:0000313" key="13">
    <source>
        <dbReference type="EMBL" id="MBC9784344.1"/>
    </source>
</evidence>
<dbReference type="InterPro" id="IPR010559">
    <property type="entry name" value="Sig_transdc_His_kin_internal"/>
</dbReference>
<keyword evidence="14" id="KW-1185">Reference proteome</keyword>
<reference evidence="13 14" key="1">
    <citation type="submission" date="2020-07" db="EMBL/GenBank/DDBJ databases">
        <title>Draft whole-genome sequence of Heliobacterium chlorum DSM 3682, type strain.</title>
        <authorList>
            <person name="Kyndt J.A."/>
            <person name="Meyer T.E."/>
            <person name="Imhoff J.F."/>
        </authorList>
    </citation>
    <scope>NUCLEOTIDE SEQUENCE [LARGE SCALE GENOMIC DNA]</scope>
    <source>
        <strain evidence="13 14">DSM 3682</strain>
    </source>
</reference>
<evidence type="ECO:0000256" key="2">
    <source>
        <dbReference type="ARBA" id="ARBA00012438"/>
    </source>
</evidence>
<name>A0ABR7T3B8_HELCL</name>
<feature type="domain" description="Histidine kinase" evidence="11">
    <location>
        <begin position="886"/>
        <end position="984"/>
    </location>
</feature>
<dbReference type="InterPro" id="IPR036890">
    <property type="entry name" value="HATPase_C_sf"/>
</dbReference>
<keyword evidence="10" id="KW-0732">Signal</keyword>
<dbReference type="SUPFAM" id="SSF47384">
    <property type="entry name" value="Homodimeric domain of signal transducing histidine kinase"/>
    <property type="match status" value="1"/>
</dbReference>
<dbReference type="Proteomes" id="UP000617402">
    <property type="component" value="Unassembled WGS sequence"/>
</dbReference>
<dbReference type="PROSITE" id="PS50109">
    <property type="entry name" value="HIS_KIN"/>
    <property type="match status" value="2"/>
</dbReference>
<evidence type="ECO:0000256" key="1">
    <source>
        <dbReference type="ARBA" id="ARBA00000085"/>
    </source>
</evidence>
<comment type="catalytic activity">
    <reaction evidence="1">
        <text>ATP + protein L-histidine = ADP + protein N-phospho-L-histidine.</text>
        <dbReference type="EC" id="2.7.13.3"/>
    </reaction>
</comment>
<dbReference type="SUPFAM" id="SSF52172">
    <property type="entry name" value="CheY-like"/>
    <property type="match status" value="1"/>
</dbReference>
<dbReference type="InterPro" id="IPR011006">
    <property type="entry name" value="CheY-like_superfamily"/>
</dbReference>
<evidence type="ECO:0000256" key="7">
    <source>
        <dbReference type="ARBA" id="ARBA00023012"/>
    </source>
</evidence>
<dbReference type="SMART" id="SM00387">
    <property type="entry name" value="HATPase_c"/>
    <property type="match status" value="2"/>
</dbReference>
<dbReference type="PRINTS" id="PR00344">
    <property type="entry name" value="BCTRLSENSOR"/>
</dbReference>
<dbReference type="InterPro" id="IPR003594">
    <property type="entry name" value="HATPase_dom"/>
</dbReference>
<dbReference type="InterPro" id="IPR003661">
    <property type="entry name" value="HisK_dim/P_dom"/>
</dbReference>
<keyword evidence="6" id="KW-0418">Kinase</keyword>
<dbReference type="CDD" id="cd00082">
    <property type="entry name" value="HisKA"/>
    <property type="match status" value="1"/>
</dbReference>
<dbReference type="Gene3D" id="1.10.287.130">
    <property type="match status" value="1"/>
</dbReference>
<sequence>MLKFFCFKKPYMPFLWLLLIALIVPASVVHAEELPEKHVLFLHAFTPDDPAHQLFNEGFKRTIEKNAQYKFIYSYEYLDLARHPNDEEYLKNVAHYLQVKYARREPDFVTAKANLRPFLSKYGNDVFPGASISIDVKKDEGPAEEDPLVRMGNPRAIDIEKNIQLILQTKPETKTIYMVTPDPIEPHISGMIEKYKGRTKFVFVNQLPYKQMVQRLKKADDDSAILYFHWMTDVDGKKYAPIEVLQTICQETTVPVFGTDVQYLGYGIVGGYVFDFEKLGQYAALRVLDELTRIKPPDDFFSPPEYHKYAFDDRQLKQWGIKRNQLPAESKIEFQETSFWEQYGDYIVSGILLLILQALLIVLLLINRMKRIKAESNLIEANSSLQQMSEKLIKLDKLKDEFLLNTSHELRTPLNGIINITQSVLEEGKNNLTHAQKESLTIVKAAGNRLYHMINDILEISKLKQGEIKLDLKPVDLFTAVSKVSSVLLFLIKDKEIELHSEIAPNLPPVLADEKRLIQILYNVIGNAIKFTEKGSIVIRVRCHPDRMEISVEDTGIGIDREELPFIFEAFVQLHHQDSRSYYGTGLGLSITQKLVELHGGKIWATSELHQGSTFTFTLPVTQGTAPTIESSVELSAPNIPRQTGSAPMEIQGSNGFRILVVDDDPANLQAIVNILALEGYSIKAVTRGQEVLDLLKHGAAYELLILDLMMPGMTGFEVLESLRDKYSYVDLPVLVLTARARQEDLEIVFSMGANEYLPKPFDAGELRVRVKTLVQLKRLVSNKVSSELMFLQAQMKPHFIFNALNVIASLSIREPNKAKELVLDLSDYLRSSFDFESNEGMTSLMKELELVRAYLAIEQARFRQRLTVEILVEEEIDIDIPMLSIQPLVENAVRHGIMTRIEGGRVSVSVHREADDVKVSVCDNGVGMEEKLLAVIFSKEGKQGSVGMKNIHRRLLALYGRGLEITSQPEKGTTVEFAVPFRETEVMDT</sequence>
<evidence type="ECO:0000256" key="8">
    <source>
        <dbReference type="ARBA" id="ARBA00024867"/>
    </source>
</evidence>
<evidence type="ECO:0000256" key="5">
    <source>
        <dbReference type="ARBA" id="ARBA00022679"/>
    </source>
</evidence>
<dbReference type="SMART" id="SM00448">
    <property type="entry name" value="REC"/>
    <property type="match status" value="1"/>
</dbReference>
<dbReference type="Gene3D" id="3.40.50.2300">
    <property type="match status" value="1"/>
</dbReference>
<keyword evidence="4 9" id="KW-0597">Phosphoprotein</keyword>
<gene>
    <name evidence="13" type="ORF">H1S01_07445</name>
</gene>
<dbReference type="PROSITE" id="PS50110">
    <property type="entry name" value="RESPONSE_REGULATORY"/>
    <property type="match status" value="1"/>
</dbReference>
<evidence type="ECO:0000256" key="4">
    <source>
        <dbReference type="ARBA" id="ARBA00022553"/>
    </source>
</evidence>
<feature type="domain" description="Response regulatory" evidence="12">
    <location>
        <begin position="658"/>
        <end position="775"/>
    </location>
</feature>
<feature type="modified residue" description="4-aspartylphosphate" evidence="9">
    <location>
        <position position="708"/>
    </location>
</feature>
<evidence type="ECO:0000259" key="12">
    <source>
        <dbReference type="PROSITE" id="PS50110"/>
    </source>
</evidence>
<comment type="function">
    <text evidence="8">May play the central regulatory role in sporulation. It may be an element of the effector pathway responsible for the activation of sporulation genes in response to nutritional stress. Spo0A may act in concert with spo0H (a sigma factor) to control the expression of some genes that are critical to the sporulation process.</text>
</comment>
<protein>
    <recommendedName>
        <fullName evidence="3">Stage 0 sporulation protein A homolog</fullName>
        <ecNumber evidence="2">2.7.13.3</ecNumber>
    </recommendedName>
</protein>
<evidence type="ECO:0000256" key="3">
    <source>
        <dbReference type="ARBA" id="ARBA00018672"/>
    </source>
</evidence>
<dbReference type="Pfam" id="PF02518">
    <property type="entry name" value="HATPase_c"/>
    <property type="match status" value="2"/>
</dbReference>
<dbReference type="RefSeq" id="WP_188039456.1">
    <property type="nucleotide sequence ID" value="NZ_JACVHF010000005.1"/>
</dbReference>
<evidence type="ECO:0000256" key="10">
    <source>
        <dbReference type="SAM" id="SignalP"/>
    </source>
</evidence>
<dbReference type="PANTHER" id="PTHR43047">
    <property type="entry name" value="TWO-COMPONENT HISTIDINE PROTEIN KINASE"/>
    <property type="match status" value="1"/>
</dbReference>
<dbReference type="Pfam" id="PF06580">
    <property type="entry name" value="His_kinase"/>
    <property type="match status" value="1"/>
</dbReference>
<evidence type="ECO:0000256" key="6">
    <source>
        <dbReference type="ARBA" id="ARBA00022777"/>
    </source>
</evidence>
<dbReference type="InterPro" id="IPR001789">
    <property type="entry name" value="Sig_transdc_resp-reg_receiver"/>
</dbReference>
<evidence type="ECO:0000313" key="14">
    <source>
        <dbReference type="Proteomes" id="UP000617402"/>
    </source>
</evidence>
<dbReference type="SUPFAM" id="SSF55874">
    <property type="entry name" value="ATPase domain of HSP90 chaperone/DNA topoisomerase II/histidine kinase"/>
    <property type="match status" value="2"/>
</dbReference>
<feature type="domain" description="Histidine kinase" evidence="11">
    <location>
        <begin position="405"/>
        <end position="623"/>
    </location>
</feature>
<dbReference type="Pfam" id="PF00512">
    <property type="entry name" value="HisKA"/>
    <property type="match status" value="1"/>
</dbReference>
<feature type="chain" id="PRO_5046068836" description="Stage 0 sporulation protein A homolog" evidence="10">
    <location>
        <begin position="32"/>
        <end position="990"/>
    </location>
</feature>
<proteinExistence type="predicted"/>
<accession>A0ABR7T3B8</accession>
<dbReference type="Pfam" id="PF00072">
    <property type="entry name" value="Response_reg"/>
    <property type="match status" value="1"/>
</dbReference>
<dbReference type="EC" id="2.7.13.3" evidence="2"/>
<keyword evidence="5" id="KW-0808">Transferase</keyword>
<dbReference type="Gene3D" id="3.30.565.10">
    <property type="entry name" value="Histidine kinase-like ATPase, C-terminal domain"/>
    <property type="match status" value="2"/>
</dbReference>
<dbReference type="InterPro" id="IPR036097">
    <property type="entry name" value="HisK_dim/P_sf"/>
</dbReference>
<feature type="signal peptide" evidence="10">
    <location>
        <begin position="1"/>
        <end position="31"/>
    </location>
</feature>
<evidence type="ECO:0000256" key="9">
    <source>
        <dbReference type="PROSITE-ProRule" id="PRU00169"/>
    </source>
</evidence>
<dbReference type="InterPro" id="IPR005467">
    <property type="entry name" value="His_kinase_dom"/>
</dbReference>
<organism evidence="13 14">
    <name type="scientific">Heliobacterium chlorum</name>
    <dbReference type="NCBI Taxonomy" id="2698"/>
    <lineage>
        <taxon>Bacteria</taxon>
        <taxon>Bacillati</taxon>
        <taxon>Bacillota</taxon>
        <taxon>Clostridia</taxon>
        <taxon>Eubacteriales</taxon>
        <taxon>Heliobacteriaceae</taxon>
        <taxon>Heliobacterium</taxon>
    </lineage>
</organism>
<dbReference type="InterPro" id="IPR004358">
    <property type="entry name" value="Sig_transdc_His_kin-like_C"/>
</dbReference>
<dbReference type="SMART" id="SM00388">
    <property type="entry name" value="HisKA"/>
    <property type="match status" value="1"/>
</dbReference>
<dbReference type="EMBL" id="JACVHF010000005">
    <property type="protein sequence ID" value="MBC9784344.1"/>
    <property type="molecule type" value="Genomic_DNA"/>
</dbReference>
<dbReference type="PANTHER" id="PTHR43047:SF72">
    <property type="entry name" value="OSMOSENSING HISTIDINE PROTEIN KINASE SLN1"/>
    <property type="match status" value="1"/>
</dbReference>
<keyword evidence="7" id="KW-0902">Two-component regulatory system</keyword>
<dbReference type="CDD" id="cd16922">
    <property type="entry name" value="HATPase_EvgS-ArcB-TorS-like"/>
    <property type="match status" value="1"/>
</dbReference>
<comment type="caution">
    <text evidence="13">The sequence shown here is derived from an EMBL/GenBank/DDBJ whole genome shotgun (WGS) entry which is preliminary data.</text>
</comment>